<sequence length="229" mass="25735">MSELVRMRWMWGLALVGVVALGAGRLTAEEVAETKEAAEEEGWISLFNGKDLTGWEANENPETFKVVDGELIVNGDRAHLFYTGDVCDHDFTNFEWKCEIMTKPKSNSGMYFHTKFQESGWPEKGYEVQVNCSHGDNKKSGGLYAVEDVLDKAPHKDNEWFTQHVIVKGNHVVIKVNGEVTCDYTEPEDVERPNGFKGRVLSSGTFAIQGHDPGSEVHFRKILVKPLDE</sequence>
<keyword evidence="3" id="KW-1185">Reference proteome</keyword>
<dbReference type="GO" id="GO:0016787">
    <property type="term" value="F:hydrolase activity"/>
    <property type="evidence" value="ECO:0007669"/>
    <property type="project" value="InterPro"/>
</dbReference>
<dbReference type="RefSeq" id="WP_197528512.1">
    <property type="nucleotide sequence ID" value="NZ_CP036278.1"/>
</dbReference>
<feature type="domain" description="3-keto-alpha-glucoside-1,2-lyase/3-keto-2-hydroxy-glucal hydratase" evidence="1">
    <location>
        <begin position="42"/>
        <end position="225"/>
    </location>
</feature>
<proteinExistence type="predicted"/>
<gene>
    <name evidence="2" type="ORF">Pan181_39770</name>
</gene>
<dbReference type="KEGG" id="amuc:Pan181_39770"/>
<protein>
    <recommendedName>
        <fullName evidence="1">3-keto-alpha-glucoside-1,2-lyase/3-keto-2-hydroxy-glucal hydratase domain-containing protein</fullName>
    </recommendedName>
</protein>
<evidence type="ECO:0000313" key="3">
    <source>
        <dbReference type="Proteomes" id="UP000315750"/>
    </source>
</evidence>
<evidence type="ECO:0000313" key="2">
    <source>
        <dbReference type="EMBL" id="QDU57755.1"/>
    </source>
</evidence>
<organism evidence="2 3">
    <name type="scientific">Aeoliella mucimassa</name>
    <dbReference type="NCBI Taxonomy" id="2527972"/>
    <lineage>
        <taxon>Bacteria</taxon>
        <taxon>Pseudomonadati</taxon>
        <taxon>Planctomycetota</taxon>
        <taxon>Planctomycetia</taxon>
        <taxon>Pirellulales</taxon>
        <taxon>Lacipirellulaceae</taxon>
        <taxon>Aeoliella</taxon>
    </lineage>
</organism>
<dbReference type="InterPro" id="IPR010496">
    <property type="entry name" value="AL/BT2_dom"/>
</dbReference>
<name>A0A518ASQ8_9BACT</name>
<evidence type="ECO:0000259" key="1">
    <source>
        <dbReference type="Pfam" id="PF06439"/>
    </source>
</evidence>
<dbReference type="AlphaFoldDB" id="A0A518ASQ8"/>
<dbReference type="Gene3D" id="2.60.120.560">
    <property type="entry name" value="Exo-inulinase, domain 1"/>
    <property type="match status" value="1"/>
</dbReference>
<dbReference type="EMBL" id="CP036278">
    <property type="protein sequence ID" value="QDU57755.1"/>
    <property type="molecule type" value="Genomic_DNA"/>
</dbReference>
<accession>A0A518ASQ8</accession>
<dbReference type="Pfam" id="PF06439">
    <property type="entry name" value="3keto-disac_hyd"/>
    <property type="match status" value="1"/>
</dbReference>
<dbReference type="Proteomes" id="UP000315750">
    <property type="component" value="Chromosome"/>
</dbReference>
<reference evidence="2 3" key="1">
    <citation type="submission" date="2019-02" db="EMBL/GenBank/DDBJ databases">
        <title>Deep-cultivation of Planctomycetes and their phenomic and genomic characterization uncovers novel biology.</title>
        <authorList>
            <person name="Wiegand S."/>
            <person name="Jogler M."/>
            <person name="Boedeker C."/>
            <person name="Pinto D."/>
            <person name="Vollmers J."/>
            <person name="Rivas-Marin E."/>
            <person name="Kohn T."/>
            <person name="Peeters S.H."/>
            <person name="Heuer A."/>
            <person name="Rast P."/>
            <person name="Oberbeckmann S."/>
            <person name="Bunk B."/>
            <person name="Jeske O."/>
            <person name="Meyerdierks A."/>
            <person name="Storesund J.E."/>
            <person name="Kallscheuer N."/>
            <person name="Luecker S."/>
            <person name="Lage O.M."/>
            <person name="Pohl T."/>
            <person name="Merkel B.J."/>
            <person name="Hornburger P."/>
            <person name="Mueller R.-W."/>
            <person name="Bruemmer F."/>
            <person name="Labrenz M."/>
            <person name="Spormann A.M."/>
            <person name="Op den Camp H."/>
            <person name="Overmann J."/>
            <person name="Amann R."/>
            <person name="Jetten M.S.M."/>
            <person name="Mascher T."/>
            <person name="Medema M.H."/>
            <person name="Devos D.P."/>
            <person name="Kaster A.-K."/>
            <person name="Ovreas L."/>
            <person name="Rohde M."/>
            <person name="Galperin M.Y."/>
            <person name="Jogler C."/>
        </authorList>
    </citation>
    <scope>NUCLEOTIDE SEQUENCE [LARGE SCALE GENOMIC DNA]</scope>
    <source>
        <strain evidence="2 3">Pan181</strain>
    </source>
</reference>